<dbReference type="InterPro" id="IPR035892">
    <property type="entry name" value="C2_domain_sf"/>
</dbReference>
<accession>A0A1Y1I2A3</accession>
<feature type="compositionally biased region" description="Low complexity" evidence="1">
    <location>
        <begin position="1951"/>
        <end position="1964"/>
    </location>
</feature>
<evidence type="ECO:0000259" key="2">
    <source>
        <dbReference type="PROSITE" id="PS50004"/>
    </source>
</evidence>
<feature type="region of interest" description="Disordered" evidence="1">
    <location>
        <begin position="2312"/>
        <end position="2354"/>
    </location>
</feature>
<feature type="compositionally biased region" description="Basic and acidic residues" evidence="1">
    <location>
        <begin position="693"/>
        <end position="706"/>
    </location>
</feature>
<dbReference type="Gene3D" id="2.60.40.150">
    <property type="entry name" value="C2 domain"/>
    <property type="match status" value="1"/>
</dbReference>
<feature type="region of interest" description="Disordered" evidence="1">
    <location>
        <begin position="2668"/>
        <end position="2687"/>
    </location>
</feature>
<dbReference type="Pfam" id="PF25339">
    <property type="entry name" value="C2_C2CD3_N"/>
    <property type="match status" value="1"/>
</dbReference>
<feature type="compositionally biased region" description="Basic and acidic residues" evidence="1">
    <location>
        <begin position="278"/>
        <end position="293"/>
    </location>
</feature>
<feature type="region of interest" description="Disordered" evidence="1">
    <location>
        <begin position="1589"/>
        <end position="1609"/>
    </location>
</feature>
<protein>
    <recommendedName>
        <fullName evidence="2">C2 domain-containing protein</fullName>
    </recommendedName>
</protein>
<dbReference type="Proteomes" id="UP000054558">
    <property type="component" value="Unassembled WGS sequence"/>
</dbReference>
<dbReference type="EMBL" id="DF237146">
    <property type="protein sequence ID" value="GAQ84603.1"/>
    <property type="molecule type" value="Genomic_DNA"/>
</dbReference>
<name>A0A1Y1I2A3_KLENI</name>
<feature type="compositionally biased region" description="Acidic residues" evidence="1">
    <location>
        <begin position="1775"/>
        <end position="1784"/>
    </location>
</feature>
<feature type="compositionally biased region" description="Pro residues" evidence="1">
    <location>
        <begin position="1434"/>
        <end position="1444"/>
    </location>
</feature>
<evidence type="ECO:0000313" key="3">
    <source>
        <dbReference type="EMBL" id="GAQ84603.1"/>
    </source>
</evidence>
<feature type="region of interest" description="Disordered" evidence="1">
    <location>
        <begin position="2212"/>
        <end position="2244"/>
    </location>
</feature>
<feature type="region of interest" description="Disordered" evidence="1">
    <location>
        <begin position="2522"/>
        <end position="2584"/>
    </location>
</feature>
<feature type="compositionally biased region" description="Basic and acidic residues" evidence="1">
    <location>
        <begin position="218"/>
        <end position="228"/>
    </location>
</feature>
<evidence type="ECO:0000313" key="4">
    <source>
        <dbReference type="Proteomes" id="UP000054558"/>
    </source>
</evidence>
<feature type="compositionally biased region" description="Basic and acidic residues" evidence="1">
    <location>
        <begin position="1920"/>
        <end position="1929"/>
    </location>
</feature>
<feature type="region of interest" description="Disordered" evidence="1">
    <location>
        <begin position="1527"/>
        <end position="1553"/>
    </location>
</feature>
<feature type="region of interest" description="Disordered" evidence="1">
    <location>
        <begin position="2423"/>
        <end position="2488"/>
    </location>
</feature>
<feature type="compositionally biased region" description="Basic and acidic residues" evidence="1">
    <location>
        <begin position="723"/>
        <end position="732"/>
    </location>
</feature>
<feature type="compositionally biased region" description="Basic and acidic residues" evidence="1">
    <location>
        <begin position="1848"/>
        <end position="1860"/>
    </location>
</feature>
<dbReference type="GO" id="GO:0060271">
    <property type="term" value="P:cilium assembly"/>
    <property type="evidence" value="ECO:0000318"/>
    <property type="project" value="GO_Central"/>
</dbReference>
<feature type="compositionally biased region" description="Polar residues" evidence="1">
    <location>
        <begin position="1930"/>
        <end position="1940"/>
    </location>
</feature>
<feature type="region of interest" description="Disordered" evidence="1">
    <location>
        <begin position="1"/>
        <end position="23"/>
    </location>
</feature>
<feature type="region of interest" description="Disordered" evidence="1">
    <location>
        <begin position="275"/>
        <end position="310"/>
    </location>
</feature>
<feature type="region of interest" description="Disordered" evidence="1">
    <location>
        <begin position="1425"/>
        <end position="1473"/>
    </location>
</feature>
<feature type="region of interest" description="Disordered" evidence="1">
    <location>
        <begin position="1693"/>
        <end position="1986"/>
    </location>
</feature>
<feature type="region of interest" description="Disordered" evidence="1">
    <location>
        <begin position="495"/>
        <end position="529"/>
    </location>
</feature>
<dbReference type="PROSITE" id="PS50004">
    <property type="entry name" value="C2"/>
    <property type="match status" value="1"/>
</dbReference>
<feature type="domain" description="C2" evidence="2">
    <location>
        <begin position="1240"/>
        <end position="1394"/>
    </location>
</feature>
<dbReference type="SUPFAM" id="SSF49562">
    <property type="entry name" value="C2 domain (Calcium/lipid-binding domain, CaLB)"/>
    <property type="match status" value="1"/>
</dbReference>
<feature type="region of interest" description="Disordered" evidence="1">
    <location>
        <begin position="1029"/>
        <end position="1102"/>
    </location>
</feature>
<feature type="compositionally biased region" description="Basic and acidic residues" evidence="1">
    <location>
        <begin position="2530"/>
        <end position="2554"/>
    </location>
</feature>
<dbReference type="PANTHER" id="PTHR21254">
    <property type="entry name" value="C2 DOMAIN-CONTAINING PROTEIN 3"/>
    <property type="match status" value="1"/>
</dbReference>
<dbReference type="OrthoDB" id="568471at2759"/>
<keyword evidence="4" id="KW-1185">Reference proteome</keyword>
<feature type="compositionally biased region" description="Low complexity" evidence="1">
    <location>
        <begin position="1908"/>
        <end position="1919"/>
    </location>
</feature>
<evidence type="ECO:0000256" key="1">
    <source>
        <dbReference type="SAM" id="MobiDB-lite"/>
    </source>
</evidence>
<feature type="compositionally biased region" description="Polar residues" evidence="1">
    <location>
        <begin position="1450"/>
        <end position="1470"/>
    </location>
</feature>
<dbReference type="PANTHER" id="PTHR21254:SF1">
    <property type="entry name" value="C2 DOMAIN-CONTAINING PROTEIN 3"/>
    <property type="match status" value="1"/>
</dbReference>
<feature type="region of interest" description="Disordered" evidence="1">
    <location>
        <begin position="185"/>
        <end position="235"/>
    </location>
</feature>
<dbReference type="InterPro" id="IPR000008">
    <property type="entry name" value="C2_dom"/>
</dbReference>
<dbReference type="STRING" id="105231.A0A1Y1I2A3"/>
<feature type="compositionally biased region" description="Low complexity" evidence="1">
    <location>
        <begin position="454"/>
        <end position="465"/>
    </location>
</feature>
<feature type="compositionally biased region" description="Polar residues" evidence="1">
    <location>
        <begin position="2476"/>
        <end position="2488"/>
    </location>
</feature>
<dbReference type="GO" id="GO:0005815">
    <property type="term" value="C:microtubule organizing center"/>
    <property type="evidence" value="ECO:0000318"/>
    <property type="project" value="GO_Central"/>
</dbReference>
<feature type="compositionally biased region" description="Basic and acidic residues" evidence="1">
    <location>
        <begin position="665"/>
        <end position="683"/>
    </location>
</feature>
<feature type="compositionally biased region" description="Basic and acidic residues" evidence="1">
    <location>
        <begin position="1541"/>
        <end position="1553"/>
    </location>
</feature>
<feature type="compositionally biased region" description="Basic and acidic residues" evidence="1">
    <location>
        <begin position="8"/>
        <end position="23"/>
    </location>
</feature>
<feature type="region of interest" description="Disordered" evidence="1">
    <location>
        <begin position="2621"/>
        <end position="2647"/>
    </location>
</feature>
<dbReference type="InterPro" id="IPR057537">
    <property type="entry name" value="C2_C2CD3_N"/>
</dbReference>
<feature type="region of interest" description="Disordered" evidence="1">
    <location>
        <begin position="665"/>
        <end position="744"/>
    </location>
</feature>
<sequence length="3079" mass="331631">MPPAAQPEFEKMTGPPEKEKTKRMQFEGVEWSIKDPPLLTSLRIKWWGQDGEGTTSRIYAKSSAHLLTSATNLVFPAMCGPKNLSSYFHDMHNLPVEITSGSGPARVVGKAEIDISDLVRVSSISRKNPLIAGQRTVGVVPLTISVNFFPTVVTSFELNEHQAEADTLTPVLPTPRLTTWRAAAASGSKTGVGGIPAEESGPSGIGISPLETGMGRLEPPDSSRRTEDGSQGVVSAASDVAGGVVEQGNELLGQSVLIESGNGDGIASSRAAEQLGGDEMHSDQAKAAGDESTARASEQPGLGSPEVTAFPDVGEKASEVAQLERVNEGPKGPSNLDAELRALIARAEKLREAMTRASETVPVPVSSAAARLARLELPLIGKDRVPIPQAESIFADGRGGRERNPRSSLRRIVDVLDEEEGLVTRYGPFRRRGRSVLSPRHSSNDSSDGSNCTSDGSDGSYASDSWAEPDSEDDPRGVAEDELLKELFFAEAGSDRRRIADESSDQDMAGGAEAPRGEAGERPGLASSVEQATTVRIVVGHLVLGGTLGGESDPPPSCTLSMRLPVVPPAMADVAAVHPPQAMSIVPSKVSAKGLVFRHSAEFPVRMADPDVRQLWQFGELRVEAHFGRGAVRVECRGSVSLEDVLSSVPASFRTSVPLYIEAREENGEKGQSRGLQETRDGSEVPPGEPEPAEERNDSGAEEVGRNEGAAILQTGGGAPSGKRGEAEEGRGAEGAPDAGSDWRLDEGVLFGTLDLEVQLLSSGRGGAQKPAETPALTEFYAIDDGRESRVSPPRLLVQVKCVELSSGRQEAEKAREGEVILVAKAPRSAGGDVELRVHDGGFGRGQKLSQLREGIVPAPKELAGSAIARQEGTLVVEVWERSHAGDVSESRMGDVSEALLGLVRVPLRRRERPPRLRGLEGSVQDQLVEIWDPLTGLNRGEVRVTVWLGSAAQIQQFVWETAAAVCIQRYARGFAARKRVAAQVAARREEELGMGRGACVKHTFRVTVVGAAGLPAGEALYDVSGARAETEADPSHSAKHAAAQGKATNPRKKAVTFKADPQHFEAPPRNLPTSPLKKLKSAEASGQSRSEAHPSPPEGHRFIKYWFPGETEPLYTRNVDWSGSPRFGAQAWHSITLPVAERIGDHFGAAAHGLRFEVWDRVDTWQGERGPEECHVGAAELQMDVLLKAADVRRPASGPEFKKTFELPIRLAEGIPPGEGFPRLQVELSYQASAVFQHPLADTVFAPQGQPLPELPIKAVLDIRIIRASGLQAAVAAAIPTSPSLRTVLHSGAHSYVRLSLFPSSHELELQYPPIHTPLQAQTFTPHYGFHRRLSVTVNEEVLEAFRTGVAVLEVWHHAPRSMQAEGTNSWLGTVSVPLSQLVKNEKGINGWYDILSRRGDMVGAIELDIAVAEWRPLPQADDHDVILTSPEPLSPPISPPSRAPNTRPLESSPSRLRTHSRGSASAAQKEQEMVARLTVSVEEVVLPKEGGKEGGLQELLGGKRAAPDRFYAVHARYGEAEPCVSRAVPTAPEAQSTSRENDARGSGDGDERSVLLEHTCEVITPFDDAFLEHLKQRLAVEVWRVDSPRDPSRGKPTSRGERRERGRDRLVGTAYVGLSPLLDHGVADLRVPAGSESVGVSGGVRTFGRQKTEAPKTASLSGAFALVHPDSANLGNARVIVRILLQLAERQKPETDPSGHSQEALGSRSRFQEASPEPLSPVAGSGSPEVTLGVGDSLEATSEVESEEGLGEERQEEGGYDGTSLSPERGSEASDDVDEEDWLQQRALRRSAELLRRSKEARAGKLRSDDGLEFREDEGVSEREGDGHQTGETSVRSPERAALSVRSDERGDSRRATRMEGIGETDASRLLSEGKGEESEIPRGPARRLAGHVTVTAPLKRGPAGRRGMPTTGPRTRGSGEERRESLSQHMTPGSTETGRPAPGQSPEPLQAAPTDATAPLPDSLPTAAPEMGQSVPPQRRVLQIPPEQRYTSVRVCIEAAMNLQFTACHSQAEEDFWAGAETSKTLKLARAETGTTSSLEGSESAGTAGFPLRNVPQGLFVSYRWQETGEVVCSPLVGPSSSPKWYHSRHLPLATPSRNRPTDRVLVLKAWKRLPEPGSGGSSHVGGVNALPLQLGAHARAQEAVPSPDLDRLVGCAAIDLSPLFLGMEELCGWYTVHDLRQRSLGQLKVVVSPVDVILTSYRPADAEGGEVRLRSPPQRGPPGGAGARRGNEELTTENAVSQEKAEALIEEFKLESQVEEETLEGGGLNEEESFGEVRWGRESSMEDVRLRLEELQEMSRKILARRGLDERGGEVPESEPGVGVSGGGGGVAEAARDRGPEALESGQGAEVSYPYEEVEKAGFEATVAPAKGIEQDASGGVNRDAWHEGSGDVTQDWHAEEGGLLGHFSANVDVFAGGEGSPEEADGVEYGRDDLEGGQGGDGWSGDPPRVAVSFEMDEGGDGNDGWAQASPAESNSPGLMKATGSTFGESFASIDEAVTLSDSGNPVPGKLGRKAAADFSIASERNVDLEKAKKADEESGDISRTREDGNGTAEGVRIGTSQNQPPPSNFRATDAEKAIPETVRGHVSAIGKGAEESKPLAQAMVVEERSVFERRSVLEERAGPSNQLPPRPPKREGAPSRYPFTLHSSITFVPAPLKRFRTGPSALVPKSPPEGPWSSQVVRTERDEVKRVSRLEEVEGFRGFSRRVEAVVSAAAASGPVWPHGHATKKEQLERSGNSEQRMRLVAQAEVVESDGEGQRARTSRKREAEQSPEIWKEAWLAPLHQPHSEHSKLALGKELSAKLDSEILALGGYKKLVIARWARVAQGHKISSDEEFDDAYCDIANPPRWSKSTGEKEYTSSRTRYLVLIRVEGSLLLWGLYKAEALGPPRGTCHCKPGAEERDTLSLSFYDRRLPSLPDPSIARLTIRASRFEPVYVDVPVDKIQEHWRESYGLVSRFGGTNLEFQELVASMEIYACLDERTDPKKLPPTRKGKTWECFLFLRHPSDPSQGYHYLDCGFGGRFYVFVKDDQEGDIQDSQSSLLLHMAQAAVSFVSEVNEKLCQAGTWIADLFD</sequence>
<feature type="compositionally biased region" description="Polar residues" evidence="1">
    <location>
        <begin position="440"/>
        <end position="453"/>
    </location>
</feature>
<organism evidence="3 4">
    <name type="scientific">Klebsormidium nitens</name>
    <name type="common">Green alga</name>
    <name type="synonym">Ulothrix nitens</name>
    <dbReference type="NCBI Taxonomy" id="105231"/>
    <lineage>
        <taxon>Eukaryota</taxon>
        <taxon>Viridiplantae</taxon>
        <taxon>Streptophyta</taxon>
        <taxon>Klebsormidiophyceae</taxon>
        <taxon>Klebsormidiales</taxon>
        <taxon>Klebsormidiaceae</taxon>
        <taxon>Klebsormidium</taxon>
    </lineage>
</organism>
<reference evidence="3 4" key="1">
    <citation type="journal article" date="2014" name="Nat. Commun.">
        <title>Klebsormidium flaccidum genome reveals primary factors for plant terrestrial adaptation.</title>
        <authorList>
            <person name="Hori K."/>
            <person name="Maruyama F."/>
            <person name="Fujisawa T."/>
            <person name="Togashi T."/>
            <person name="Yamamoto N."/>
            <person name="Seo M."/>
            <person name="Sato S."/>
            <person name="Yamada T."/>
            <person name="Mori H."/>
            <person name="Tajima N."/>
            <person name="Moriyama T."/>
            <person name="Ikeuchi M."/>
            <person name="Watanabe M."/>
            <person name="Wada H."/>
            <person name="Kobayashi K."/>
            <person name="Saito M."/>
            <person name="Masuda T."/>
            <person name="Sasaki-Sekimoto Y."/>
            <person name="Mashiguchi K."/>
            <person name="Awai K."/>
            <person name="Shimojima M."/>
            <person name="Masuda S."/>
            <person name="Iwai M."/>
            <person name="Nobusawa T."/>
            <person name="Narise T."/>
            <person name="Kondo S."/>
            <person name="Saito H."/>
            <person name="Sato R."/>
            <person name="Murakawa M."/>
            <person name="Ihara Y."/>
            <person name="Oshima-Yamada Y."/>
            <person name="Ohtaka K."/>
            <person name="Satoh M."/>
            <person name="Sonobe K."/>
            <person name="Ishii M."/>
            <person name="Ohtani R."/>
            <person name="Kanamori-Sato M."/>
            <person name="Honoki R."/>
            <person name="Miyazaki D."/>
            <person name="Mochizuki H."/>
            <person name="Umetsu J."/>
            <person name="Higashi K."/>
            <person name="Shibata D."/>
            <person name="Kamiya Y."/>
            <person name="Sato N."/>
            <person name="Nakamura Y."/>
            <person name="Tabata S."/>
            <person name="Ida S."/>
            <person name="Kurokawa K."/>
            <person name="Ohta H."/>
        </authorList>
    </citation>
    <scope>NUCLEOTIDE SEQUENCE [LARGE SCALE GENOMIC DNA]</scope>
    <source>
        <strain evidence="3 4">NIES-2285</strain>
    </source>
</reference>
<proteinExistence type="predicted"/>
<dbReference type="PROSITE" id="PS50096">
    <property type="entry name" value="IQ"/>
    <property type="match status" value="1"/>
</dbReference>
<feature type="compositionally biased region" description="Basic and acidic residues" evidence="1">
    <location>
        <begin position="1874"/>
        <end position="1883"/>
    </location>
</feature>
<feature type="compositionally biased region" description="Basic and acidic residues" evidence="1">
    <location>
        <begin position="1792"/>
        <end position="1831"/>
    </location>
</feature>
<feature type="region of interest" description="Disordered" evidence="1">
    <location>
        <begin position="2756"/>
        <end position="2775"/>
    </location>
</feature>
<feature type="region of interest" description="Disordered" evidence="1">
    <location>
        <begin position="433"/>
        <end position="477"/>
    </location>
</feature>
<gene>
    <name evidence="3" type="ORF">KFL_001970045</name>
</gene>